<dbReference type="GO" id="GO:0008126">
    <property type="term" value="F:acetylesterase activity"/>
    <property type="evidence" value="ECO:0007669"/>
    <property type="project" value="TreeGrafter"/>
</dbReference>
<dbReference type="EMBL" id="CAACVR010000002">
    <property type="protein sequence ID" value="VEU20217.1"/>
    <property type="molecule type" value="Genomic_DNA"/>
</dbReference>
<organism evidence="3 4">
    <name type="scientific">Brettanomyces naardenensis</name>
    <name type="common">Yeast</name>
    <dbReference type="NCBI Taxonomy" id="13370"/>
    <lineage>
        <taxon>Eukaryota</taxon>
        <taxon>Fungi</taxon>
        <taxon>Dikarya</taxon>
        <taxon>Ascomycota</taxon>
        <taxon>Saccharomycotina</taxon>
        <taxon>Pichiomycetes</taxon>
        <taxon>Pichiales</taxon>
        <taxon>Pichiaceae</taxon>
        <taxon>Brettanomyces</taxon>
    </lineage>
</organism>
<evidence type="ECO:0000313" key="3">
    <source>
        <dbReference type="EMBL" id="VEU20217.1"/>
    </source>
</evidence>
<evidence type="ECO:0000313" key="4">
    <source>
        <dbReference type="Proteomes" id="UP000290900"/>
    </source>
</evidence>
<dbReference type="InterPro" id="IPR000073">
    <property type="entry name" value="AB_hydrolase_1"/>
</dbReference>
<dbReference type="SUPFAM" id="SSF53474">
    <property type="entry name" value="alpha/beta-Hydrolases"/>
    <property type="match status" value="1"/>
</dbReference>
<dbReference type="GO" id="GO:0051792">
    <property type="term" value="P:medium-chain fatty acid biosynthetic process"/>
    <property type="evidence" value="ECO:0007669"/>
    <property type="project" value="TreeGrafter"/>
</dbReference>
<feature type="domain" description="AB hydrolase-1" evidence="2">
    <location>
        <begin position="194"/>
        <end position="288"/>
    </location>
</feature>
<dbReference type="InParanoid" id="A0A448YH53"/>
<protein>
    <submittedName>
        <fullName evidence="3">DEKNAAC100990</fullName>
    </submittedName>
</protein>
<reference evidence="3 4" key="1">
    <citation type="submission" date="2018-12" db="EMBL/GenBank/DDBJ databases">
        <authorList>
            <person name="Tiukova I."/>
            <person name="Dainat J."/>
        </authorList>
    </citation>
    <scope>NUCLEOTIDE SEQUENCE [LARGE SCALE GENOMIC DNA]</scope>
</reference>
<evidence type="ECO:0000256" key="1">
    <source>
        <dbReference type="ARBA" id="ARBA00010884"/>
    </source>
</evidence>
<dbReference type="FunCoup" id="A0A448YH53">
    <property type="interactions" value="249"/>
</dbReference>
<gene>
    <name evidence="3" type="ORF">BRENAR_LOCUS952</name>
</gene>
<evidence type="ECO:0000259" key="2">
    <source>
        <dbReference type="Pfam" id="PF00561"/>
    </source>
</evidence>
<sequence>MAETENISDLAKAFSDTLTGYQNQVKEQLQEMPPSFYLPIYGSLLYVMVLVLSRGGGIFNIVKVHPAANPIRFNPTGKSSVSVTELINSKIPELRNHAVSFFNPFLFTGHLQTMFAGIRKFRRSDRLYFGRQIIRTEDGGSVSLDEVIGYDQYRKVKVTDKDDVPEGQNENINDTTRYLTKEEIENQGSQDNKPMIIALHGLSGSSAESYCRCLFSRLHEKQGFDCFVLNARGCGNTELTSPALFCAMWTEDIRQTVKLLKSRFPNRPLFAVGFSLGSAILTNYLGQEGDHSGIDFAVTLACIWDLRASGYQLENGLISGTFYGPIMALPLLRLLSKHRDELRKDPIFAQNYTPETVRKVRQLSDFDDNFTSPMFGFTCADQYYFYGSPIQRMDNIRTPLLNINSLDDPIAGTPERGCIPLTRASFNPYITMITTTLGGHLGWFKWNNVRWYADPVSDLMGELYRNVFKDGFKVEVEKGSIPKPVCIEDGRLVRRR</sequence>
<dbReference type="GO" id="GO:0047372">
    <property type="term" value="F:monoacylglycerol lipase activity"/>
    <property type="evidence" value="ECO:0007669"/>
    <property type="project" value="TreeGrafter"/>
</dbReference>
<dbReference type="PANTHER" id="PTHR10794:SF63">
    <property type="entry name" value="ALPHA_BETA HYDROLASE 1, ISOFORM A"/>
    <property type="match status" value="1"/>
</dbReference>
<dbReference type="AlphaFoldDB" id="A0A448YH53"/>
<dbReference type="InterPro" id="IPR029058">
    <property type="entry name" value="AB_hydrolase_fold"/>
</dbReference>
<dbReference type="Pfam" id="PF00561">
    <property type="entry name" value="Abhydrolase_1"/>
    <property type="match status" value="1"/>
</dbReference>
<dbReference type="Proteomes" id="UP000290900">
    <property type="component" value="Unassembled WGS sequence"/>
</dbReference>
<proteinExistence type="inferred from homology"/>
<accession>A0A448YH53</accession>
<dbReference type="GO" id="GO:0051793">
    <property type="term" value="P:medium-chain fatty acid catabolic process"/>
    <property type="evidence" value="ECO:0007669"/>
    <property type="project" value="TreeGrafter"/>
</dbReference>
<dbReference type="STRING" id="13370.A0A448YH53"/>
<keyword evidence="4" id="KW-1185">Reference proteome</keyword>
<dbReference type="InterPro" id="IPR050960">
    <property type="entry name" value="AB_hydrolase_4_sf"/>
</dbReference>
<name>A0A448YH53_BRENA</name>
<comment type="similarity">
    <text evidence="1">Belongs to the AB hydrolase superfamily. AB hydrolase 4 family.</text>
</comment>
<dbReference type="OrthoDB" id="5954035at2759"/>
<dbReference type="PANTHER" id="PTHR10794">
    <property type="entry name" value="ABHYDROLASE DOMAIN-CONTAINING PROTEIN"/>
    <property type="match status" value="1"/>
</dbReference>
<dbReference type="Gene3D" id="3.40.50.1820">
    <property type="entry name" value="alpha/beta hydrolase"/>
    <property type="match status" value="1"/>
</dbReference>